<dbReference type="Pfam" id="PF00589">
    <property type="entry name" value="Phage_integrase"/>
    <property type="match status" value="1"/>
</dbReference>
<dbReference type="EMBL" id="RBVX01000001">
    <property type="protein sequence ID" value="RSL35310.1"/>
    <property type="molecule type" value="Genomic_DNA"/>
</dbReference>
<feature type="domain" description="Tyr recombinase" evidence="2">
    <location>
        <begin position="2"/>
        <end position="183"/>
    </location>
</feature>
<dbReference type="PROSITE" id="PS51898">
    <property type="entry name" value="TYR_RECOMBINASE"/>
    <property type="match status" value="1"/>
</dbReference>
<proteinExistence type="predicted"/>
<sequence>MNTVDPIKRKKDIDKMKRALEGNRDKLLFTVGINSALRISDILSLKVGDVFNDNGKIKDSLTVKETKTRKSKRFKLNQSIKTALRKHVEDPTDRESYLFKSRKGTNQVISRVTAYRILDNAADKVGLHDIRIGTHTLRKTFAYHAYNAGVPLETLQAILNHSSSKETLKYIGITQENIDEVYVKVDL</sequence>
<dbReference type="AlphaFoldDB" id="A0A428NAF4"/>
<dbReference type="Gene3D" id="1.10.443.10">
    <property type="entry name" value="Intergrase catalytic core"/>
    <property type="match status" value="1"/>
</dbReference>
<organism evidence="3 4">
    <name type="scientific">Salibacterium salarium</name>
    <dbReference type="NCBI Taxonomy" id="284579"/>
    <lineage>
        <taxon>Bacteria</taxon>
        <taxon>Bacillati</taxon>
        <taxon>Bacillota</taxon>
        <taxon>Bacilli</taxon>
        <taxon>Bacillales</taxon>
        <taxon>Bacillaceae</taxon>
    </lineage>
</organism>
<dbReference type="GO" id="GO:0015074">
    <property type="term" value="P:DNA integration"/>
    <property type="evidence" value="ECO:0007669"/>
    <property type="project" value="InterPro"/>
</dbReference>
<name>A0A428NAF4_9BACI</name>
<dbReference type="RefSeq" id="WP_125553801.1">
    <property type="nucleotide sequence ID" value="NZ_RBVX01000001.1"/>
</dbReference>
<gene>
    <name evidence="3" type="ORF">D7Z54_01725</name>
</gene>
<dbReference type="Proteomes" id="UP000275076">
    <property type="component" value="Unassembled WGS sequence"/>
</dbReference>
<dbReference type="PANTHER" id="PTHR30349">
    <property type="entry name" value="PHAGE INTEGRASE-RELATED"/>
    <property type="match status" value="1"/>
</dbReference>
<dbReference type="InterPro" id="IPR050090">
    <property type="entry name" value="Tyrosine_recombinase_XerCD"/>
</dbReference>
<dbReference type="SUPFAM" id="SSF56349">
    <property type="entry name" value="DNA breaking-rejoining enzymes"/>
    <property type="match status" value="1"/>
</dbReference>
<reference evidence="3 4" key="1">
    <citation type="submission" date="2018-10" db="EMBL/GenBank/DDBJ databases">
        <title>Draft genome sequence of Bacillus salarius IM0101, isolated from a hypersaline soil in Inner Mongolia, China.</title>
        <authorList>
            <person name="Yamprayoonswat W."/>
            <person name="Boonvisut S."/>
            <person name="Jumpathong W."/>
            <person name="Sittihan S."/>
            <person name="Ruangsuj P."/>
            <person name="Wanthongcharoen S."/>
            <person name="Thongpramul N."/>
            <person name="Pimmason S."/>
            <person name="Yu B."/>
            <person name="Yasawong M."/>
        </authorList>
    </citation>
    <scope>NUCLEOTIDE SEQUENCE [LARGE SCALE GENOMIC DNA]</scope>
    <source>
        <strain evidence="3 4">IM0101</strain>
    </source>
</reference>
<evidence type="ECO:0000313" key="3">
    <source>
        <dbReference type="EMBL" id="RSL35310.1"/>
    </source>
</evidence>
<evidence type="ECO:0000313" key="4">
    <source>
        <dbReference type="Proteomes" id="UP000275076"/>
    </source>
</evidence>
<accession>A0A428NAF4</accession>
<comment type="caution">
    <text evidence="3">The sequence shown here is derived from an EMBL/GenBank/DDBJ whole genome shotgun (WGS) entry which is preliminary data.</text>
</comment>
<dbReference type="GO" id="GO:0003677">
    <property type="term" value="F:DNA binding"/>
    <property type="evidence" value="ECO:0007669"/>
    <property type="project" value="InterPro"/>
</dbReference>
<dbReference type="OrthoDB" id="9788852at2"/>
<protein>
    <submittedName>
        <fullName evidence="3">Site-specific integrase</fullName>
    </submittedName>
</protein>
<dbReference type="InterPro" id="IPR013762">
    <property type="entry name" value="Integrase-like_cat_sf"/>
</dbReference>
<evidence type="ECO:0000256" key="1">
    <source>
        <dbReference type="ARBA" id="ARBA00023172"/>
    </source>
</evidence>
<dbReference type="InterPro" id="IPR002104">
    <property type="entry name" value="Integrase_catalytic"/>
</dbReference>
<dbReference type="InterPro" id="IPR011010">
    <property type="entry name" value="DNA_brk_join_enz"/>
</dbReference>
<dbReference type="PANTHER" id="PTHR30349:SF82">
    <property type="entry name" value="INTEGRASE_RECOMBINASE YOEC-RELATED"/>
    <property type="match status" value="1"/>
</dbReference>
<dbReference type="GO" id="GO:0006310">
    <property type="term" value="P:DNA recombination"/>
    <property type="evidence" value="ECO:0007669"/>
    <property type="project" value="UniProtKB-KW"/>
</dbReference>
<keyword evidence="4" id="KW-1185">Reference proteome</keyword>
<evidence type="ECO:0000259" key="2">
    <source>
        <dbReference type="PROSITE" id="PS51898"/>
    </source>
</evidence>
<keyword evidence="1" id="KW-0233">DNA recombination</keyword>